<keyword evidence="6 9" id="KW-0764">Sulfate transport</keyword>
<feature type="transmembrane region" description="Helical" evidence="9">
    <location>
        <begin position="123"/>
        <end position="145"/>
    </location>
</feature>
<dbReference type="InterPro" id="IPR011865">
    <property type="entry name" value="CysT_permease"/>
</dbReference>
<dbReference type="EMBL" id="UWPJ01000027">
    <property type="protein sequence ID" value="VCU71593.1"/>
    <property type="molecule type" value="Genomic_DNA"/>
</dbReference>
<comment type="function">
    <text evidence="8">Part of the ABC transporter complex CysAWTP (TC 3.A.1.6.1) involved in sulfate/thiosulfate import. Probably responsible for the translocation of the substrate across the membrane.</text>
</comment>
<evidence type="ECO:0000313" key="11">
    <source>
        <dbReference type="EMBL" id="VCU71593.1"/>
    </source>
</evidence>
<evidence type="ECO:0000256" key="4">
    <source>
        <dbReference type="ARBA" id="ARBA00022692"/>
    </source>
</evidence>
<dbReference type="InterPro" id="IPR035906">
    <property type="entry name" value="MetI-like_sf"/>
</dbReference>
<evidence type="ECO:0000256" key="1">
    <source>
        <dbReference type="ARBA" id="ARBA00004651"/>
    </source>
</evidence>
<accession>A0A3P4B5L1</accession>
<feature type="transmembrane region" description="Helical" evidence="9">
    <location>
        <begin position="35"/>
        <end position="58"/>
    </location>
</feature>
<evidence type="ECO:0000256" key="5">
    <source>
        <dbReference type="ARBA" id="ARBA00022989"/>
    </source>
</evidence>
<dbReference type="AlphaFoldDB" id="A0A3P4B5L1"/>
<organism evidence="11 12">
    <name type="scientific">Pigmentiphaga humi</name>
    <dbReference type="NCBI Taxonomy" id="2478468"/>
    <lineage>
        <taxon>Bacteria</taxon>
        <taxon>Pseudomonadati</taxon>
        <taxon>Pseudomonadota</taxon>
        <taxon>Betaproteobacteria</taxon>
        <taxon>Burkholderiales</taxon>
        <taxon>Alcaligenaceae</taxon>
        <taxon>Pigmentiphaga</taxon>
    </lineage>
</organism>
<keyword evidence="5 9" id="KW-1133">Transmembrane helix</keyword>
<dbReference type="InterPro" id="IPR000515">
    <property type="entry name" value="MetI-like"/>
</dbReference>
<evidence type="ECO:0000256" key="9">
    <source>
        <dbReference type="RuleBase" id="RU366001"/>
    </source>
</evidence>
<evidence type="ECO:0000256" key="7">
    <source>
        <dbReference type="ARBA" id="ARBA00023136"/>
    </source>
</evidence>
<protein>
    <recommendedName>
        <fullName evidence="9">Sulfate transport system permease protein CysT</fullName>
    </recommendedName>
</protein>
<dbReference type="PROSITE" id="PS50928">
    <property type="entry name" value="ABC_TM1"/>
    <property type="match status" value="1"/>
</dbReference>
<evidence type="ECO:0000256" key="8">
    <source>
        <dbReference type="ARBA" id="ARBA00025323"/>
    </source>
</evidence>
<evidence type="ECO:0000256" key="3">
    <source>
        <dbReference type="ARBA" id="ARBA00022448"/>
    </source>
</evidence>
<feature type="transmembrane region" description="Helical" evidence="9">
    <location>
        <begin position="157"/>
        <end position="175"/>
    </location>
</feature>
<evidence type="ECO:0000259" key="10">
    <source>
        <dbReference type="PROSITE" id="PS50928"/>
    </source>
</evidence>
<dbReference type="CDD" id="cd06261">
    <property type="entry name" value="TM_PBP2"/>
    <property type="match status" value="1"/>
</dbReference>
<dbReference type="NCBIfam" id="TIGR00969">
    <property type="entry name" value="3a0106s02"/>
    <property type="match status" value="1"/>
</dbReference>
<dbReference type="FunFam" id="1.10.3720.10:FF:000004">
    <property type="entry name" value="Sulfate transport system permease protein CysT"/>
    <property type="match status" value="1"/>
</dbReference>
<dbReference type="Proteomes" id="UP000277294">
    <property type="component" value="Unassembled WGS sequence"/>
</dbReference>
<dbReference type="PANTHER" id="PTHR30406">
    <property type="entry name" value="SULFATE TRANSPORT SYSTEM PERMEASE PROTEIN"/>
    <property type="match status" value="1"/>
</dbReference>
<reference evidence="11 12" key="1">
    <citation type="submission" date="2018-10" db="EMBL/GenBank/DDBJ databases">
        <authorList>
            <person name="Criscuolo A."/>
        </authorList>
    </citation>
    <scope>NUCLEOTIDE SEQUENCE [LARGE SCALE GENOMIC DNA]</scope>
    <source>
        <strain evidence="11">DnA1</strain>
    </source>
</reference>
<comment type="function">
    <text evidence="9">Part of the ABC transporter complex (TC 3.A.1.6.1) involved in sulfate/thiosulfate import.</text>
</comment>
<feature type="transmembrane region" description="Helical" evidence="9">
    <location>
        <begin position="204"/>
        <end position="224"/>
    </location>
</feature>
<gene>
    <name evidence="11" type="primary">cysT_2</name>
    <name evidence="11" type="ORF">PIGHUM_03678</name>
</gene>
<keyword evidence="4 9" id="KW-0812">Transmembrane</keyword>
<dbReference type="SUPFAM" id="SSF161098">
    <property type="entry name" value="MetI-like"/>
    <property type="match status" value="1"/>
</dbReference>
<keyword evidence="7 9" id="KW-0472">Membrane</keyword>
<comment type="subcellular location">
    <subcellularLocation>
        <location evidence="1">Cell membrane</location>
        <topology evidence="1">Multi-pass membrane protein</topology>
    </subcellularLocation>
</comment>
<comment type="subunit">
    <text evidence="2">The complex is composed of two ATP-binding proteins (CysA), two transmembrane proteins (CysT and CysW) and a solute-binding protein (CysP).</text>
</comment>
<evidence type="ECO:0000256" key="2">
    <source>
        <dbReference type="ARBA" id="ARBA00011779"/>
    </source>
</evidence>
<feature type="transmembrane region" description="Helical" evidence="9">
    <location>
        <begin position="79"/>
        <end position="103"/>
    </location>
</feature>
<keyword evidence="3 9" id="KW-0813">Transport</keyword>
<feature type="transmembrane region" description="Helical" evidence="9">
    <location>
        <begin position="231"/>
        <end position="253"/>
    </location>
</feature>
<feature type="domain" description="ABC transmembrane type-1" evidence="10">
    <location>
        <begin position="79"/>
        <end position="282"/>
    </location>
</feature>
<dbReference type="GO" id="GO:0005886">
    <property type="term" value="C:plasma membrane"/>
    <property type="evidence" value="ECO:0007669"/>
    <property type="project" value="UniProtKB-SubCell"/>
</dbReference>
<evidence type="ECO:0000256" key="6">
    <source>
        <dbReference type="ARBA" id="ARBA00023032"/>
    </source>
</evidence>
<dbReference type="Gene3D" id="1.10.3720.10">
    <property type="entry name" value="MetI-like"/>
    <property type="match status" value="1"/>
</dbReference>
<evidence type="ECO:0000313" key="12">
    <source>
        <dbReference type="Proteomes" id="UP000277294"/>
    </source>
</evidence>
<dbReference type="NCBIfam" id="TIGR02139">
    <property type="entry name" value="permease_CysT"/>
    <property type="match status" value="1"/>
</dbReference>
<dbReference type="PANTHER" id="PTHR30406:SF10">
    <property type="entry name" value="SULFATE TRANSPORT SYSTEM PERMEASE PROTEIN CYST"/>
    <property type="match status" value="1"/>
</dbReference>
<keyword evidence="12" id="KW-1185">Reference proteome</keyword>
<feature type="transmembrane region" description="Helical" evidence="9">
    <location>
        <begin position="259"/>
        <end position="282"/>
    </location>
</feature>
<dbReference type="InterPro" id="IPR005667">
    <property type="entry name" value="Sulph_transpt2"/>
</dbReference>
<name>A0A3P4B5L1_9BURK</name>
<comment type="similarity">
    <text evidence="9">Belongs to the binding-protein-dependent transport system permease family. CysTW subfamily.</text>
</comment>
<dbReference type="GO" id="GO:0015419">
    <property type="term" value="F:ABC-type sulfate transporter activity"/>
    <property type="evidence" value="ECO:0007669"/>
    <property type="project" value="UniProtKB-UniRule"/>
</dbReference>
<dbReference type="Pfam" id="PF00528">
    <property type="entry name" value="BPD_transp_1"/>
    <property type="match status" value="1"/>
</dbReference>
<sequence>MPRTFAAGASRSAFHAVNSLRFFRRPPVLPGFVPSFGFSVLYLSLVILLPLSALLLYVSDMTWAEYWQAITDPRVVQSYKVTVSGAVYSTVIVTAIGFVLAWIVSRYEFPGRRLIDALVDLPFALPTAVAGITLSALFVPTGWLGRWFEPLGIKISYAYPGLVVAMIFTSLPFIVRSLQPVLEDLEPEFEEAASTLGATRWQTFWRVLLPSLVPAMIAGSSQAFIRSLGEFGAVIMIAGNIPFQTEITSLMIFVRLQEFNYPAAAAIASVVLIASLLLLFLLQVVQGRLLRRT</sequence>
<proteinExistence type="inferred from homology"/>
<dbReference type="OrthoDB" id="9804629at2"/>